<keyword evidence="1" id="KW-1133">Transmembrane helix</keyword>
<dbReference type="EMBL" id="GL534607">
    <property type="protein sequence ID" value="EFQ91792.1"/>
    <property type="molecule type" value="Genomic_DNA"/>
</dbReference>
<dbReference type="Pfam" id="PF10058">
    <property type="entry name" value="Zn_ribbon_10"/>
    <property type="match status" value="1"/>
</dbReference>
<comment type="similarity">
    <text evidence="1">Belongs to the lunapark family.</text>
</comment>
<keyword evidence="1" id="KW-0256">Endoplasmic reticulum</keyword>
<protein>
    <recommendedName>
        <fullName evidence="1">Endoplasmic reticulum junction formation protein lunapark</fullName>
    </recommendedName>
</protein>
<feature type="transmembrane region" description="Helical" evidence="1">
    <location>
        <begin position="56"/>
        <end position="77"/>
    </location>
</feature>
<evidence type="ECO:0000313" key="5">
    <source>
        <dbReference type="Proteomes" id="UP000001067"/>
    </source>
</evidence>
<feature type="region of interest" description="Disordered" evidence="2">
    <location>
        <begin position="338"/>
        <end position="404"/>
    </location>
</feature>
<feature type="region of interest" description="Disordered" evidence="2">
    <location>
        <begin position="1"/>
        <end position="20"/>
    </location>
</feature>
<dbReference type="GO" id="GO:1903373">
    <property type="term" value="P:positive regulation of endoplasmic reticulum tubular network organization"/>
    <property type="evidence" value="ECO:0007669"/>
    <property type="project" value="UniProtKB-UniRule"/>
</dbReference>
<feature type="compositionally biased region" description="Basic and acidic residues" evidence="2">
    <location>
        <begin position="1"/>
        <end position="10"/>
    </location>
</feature>
<dbReference type="InterPro" id="IPR019273">
    <property type="entry name" value="Lunapark_Znf"/>
</dbReference>
<keyword evidence="1" id="KW-0863">Zinc-finger</keyword>
<dbReference type="PANTHER" id="PTHR22166">
    <property type="entry name" value="ENDOPLASMIC RETICULUM JUNCTION FORMATION PROTEIN LUNAPARK"/>
    <property type="match status" value="1"/>
</dbReference>
<evidence type="ECO:0000256" key="1">
    <source>
        <dbReference type="RuleBase" id="RU367073"/>
    </source>
</evidence>
<dbReference type="OrthoDB" id="1725934at2759"/>
<accession>E3RR59</accession>
<dbReference type="GO" id="GO:0071788">
    <property type="term" value="P:endoplasmic reticulum tubular network maintenance"/>
    <property type="evidence" value="ECO:0007669"/>
    <property type="project" value="UniProtKB-UniRule"/>
</dbReference>
<name>E3RR59_PYRTT</name>
<feature type="domain" description="Lunapark zinc ribbon" evidence="3">
    <location>
        <begin position="263"/>
        <end position="319"/>
    </location>
</feature>
<dbReference type="PANTHER" id="PTHR22166:SF12">
    <property type="entry name" value="ENDOPLASMIC RETICULUM JUNCTION FORMATION PROTEIN LUNAPARK"/>
    <property type="match status" value="1"/>
</dbReference>
<organism evidence="5">
    <name type="scientific">Pyrenophora teres f. teres (strain 0-1)</name>
    <name type="common">Barley net blotch fungus</name>
    <name type="synonym">Drechslera teres f. teres</name>
    <dbReference type="NCBI Taxonomy" id="861557"/>
    <lineage>
        <taxon>Eukaryota</taxon>
        <taxon>Fungi</taxon>
        <taxon>Dikarya</taxon>
        <taxon>Ascomycota</taxon>
        <taxon>Pezizomycotina</taxon>
        <taxon>Dothideomycetes</taxon>
        <taxon>Pleosporomycetidae</taxon>
        <taxon>Pleosporales</taxon>
        <taxon>Pleosporineae</taxon>
        <taxon>Pleosporaceae</taxon>
        <taxon>Pyrenophora</taxon>
    </lineage>
</organism>
<keyword evidence="1" id="KW-0812">Transmembrane</keyword>
<keyword evidence="1" id="KW-0862">Zinc</keyword>
<dbReference type="eggNOG" id="KOG2846">
    <property type="taxonomic scope" value="Eukaryota"/>
</dbReference>
<comment type="domain">
    <text evidence="1">The C4-type zinc finger motif is necessary both for its ER three-way tubular junction localization and formation.</text>
</comment>
<proteinExistence type="inferred from homology"/>
<dbReference type="GO" id="GO:0098826">
    <property type="term" value="C:endoplasmic reticulum tubular network membrane"/>
    <property type="evidence" value="ECO:0007669"/>
    <property type="project" value="UniProtKB-UniRule"/>
</dbReference>
<comment type="function">
    <text evidence="1">Plays a role in determining ER morphology.</text>
</comment>
<reference evidence="4 5" key="1">
    <citation type="journal article" date="2010" name="Genome Biol.">
        <title>A first genome assembly of the barley fungal pathogen Pyrenophora teres f. teres.</title>
        <authorList>
            <person name="Ellwood S.R."/>
            <person name="Liu Z."/>
            <person name="Syme R.A."/>
            <person name="Lai Z."/>
            <person name="Hane J.K."/>
            <person name="Keiper F."/>
            <person name="Moffat C.S."/>
            <person name="Oliver R.P."/>
            <person name="Friesen T.L."/>
        </authorList>
    </citation>
    <scope>NUCLEOTIDE SEQUENCE [LARGE SCALE GENOMIC DNA]</scope>
    <source>
        <strain evidence="4 5">0-1</strain>
    </source>
</reference>
<dbReference type="HOGENOM" id="CLU_039522_1_0_1"/>
<feature type="transmembrane region" description="Helical" evidence="1">
    <location>
        <begin position="83"/>
        <end position="102"/>
    </location>
</feature>
<dbReference type="Proteomes" id="UP000001067">
    <property type="component" value="Unassembled WGS sequence"/>
</dbReference>
<keyword evidence="1" id="KW-0479">Metal-binding</keyword>
<dbReference type="STRING" id="861557.E3RR59"/>
<gene>
    <name evidence="4" type="ORF">PTT_11270</name>
</gene>
<dbReference type="AlphaFoldDB" id="E3RR59"/>
<feature type="compositionally biased region" description="Basic residues" evidence="2">
    <location>
        <begin position="394"/>
        <end position="404"/>
    </location>
</feature>
<keyword evidence="5" id="KW-1185">Reference proteome</keyword>
<evidence type="ECO:0000259" key="3">
    <source>
        <dbReference type="Pfam" id="PF10058"/>
    </source>
</evidence>
<evidence type="ECO:0000256" key="2">
    <source>
        <dbReference type="SAM" id="MobiDB-lite"/>
    </source>
</evidence>
<dbReference type="KEGG" id="pte:PTT_11270"/>
<feature type="region of interest" description="Disordered" evidence="2">
    <location>
        <begin position="147"/>
        <end position="238"/>
    </location>
</feature>
<evidence type="ECO:0000313" key="4">
    <source>
        <dbReference type="EMBL" id="EFQ91792.1"/>
    </source>
</evidence>
<feature type="compositionally biased region" description="Basic and acidic residues" evidence="2">
    <location>
        <begin position="338"/>
        <end position="351"/>
    </location>
</feature>
<feature type="compositionally biased region" description="Low complexity" evidence="2">
    <location>
        <begin position="191"/>
        <end position="219"/>
    </location>
</feature>
<dbReference type="InterPro" id="IPR040115">
    <property type="entry name" value="Lnp"/>
</dbReference>
<comment type="subcellular location">
    <subcellularLocation>
        <location evidence="1">Endoplasmic reticulum membrane</location>
        <topology evidence="1">Multi-pass membrane protein</topology>
    </subcellularLocation>
</comment>
<keyword evidence="1" id="KW-0472">Membrane</keyword>
<dbReference type="GO" id="GO:0008270">
    <property type="term" value="F:zinc ion binding"/>
    <property type="evidence" value="ECO:0007669"/>
    <property type="project" value="UniProtKB-KW"/>
</dbReference>
<sequence length="404" mass="44362">MLQKVHKQEHASVASNGSEDAASFERTLNTLTGKINRAAARNDNQKQLSRRARVMWTLYAGFAYILAAVMLTLVTGWQNWGPIEGSIVAGGPVVIYGLRYALMSYFDYRIRNTELYLKKLNKERDATIERLKEATKYNSTQQLLEKYGASPKPTEQPQEDSPDRRKSQGPQRPASASGPRTGVPPPPTANIQRPTTQPIPTTPQRAPTNASAQQGLAPPGLAPPLQFPSDGSPAAEFAPNAFGADLTKQISATEPVTFTESHWYDRILDALLGEDETQAKNRFALICSECRLVNGQAPPGARTLEDVGRWRCGGCSAWNGKEKRREDDITRLVKGWEAERKAKDEVRERSVDGGIDSDNRETEDDSGVVGADESSGVDVAAQSEEDTPPPSRNTRSKSKARTKK</sequence>